<dbReference type="InterPro" id="IPR010445">
    <property type="entry name" value="LapA_dom"/>
</dbReference>
<dbReference type="KEGG" id="mech:Q9L42_015420"/>
<keyword evidence="3 5" id="KW-1133">Transmembrane helix</keyword>
<dbReference type="RefSeq" id="WP_305907520.1">
    <property type="nucleotide sequence ID" value="NZ_CP157743.1"/>
</dbReference>
<keyword evidence="4 5" id="KW-0472">Membrane</keyword>
<keyword evidence="2 5" id="KW-0812">Transmembrane</keyword>
<evidence type="ECO:0000313" key="7">
    <source>
        <dbReference type="EMBL" id="XBS19737.1"/>
    </source>
</evidence>
<dbReference type="GO" id="GO:0005886">
    <property type="term" value="C:plasma membrane"/>
    <property type="evidence" value="ECO:0007669"/>
    <property type="project" value="InterPro"/>
</dbReference>
<organism evidence="7 8">
    <name type="scientific">Methylomarinum roseum</name>
    <dbReference type="NCBI Taxonomy" id="3067653"/>
    <lineage>
        <taxon>Bacteria</taxon>
        <taxon>Pseudomonadati</taxon>
        <taxon>Pseudomonadota</taxon>
        <taxon>Gammaproteobacteria</taxon>
        <taxon>Methylococcales</taxon>
        <taxon>Methylococcaceae</taxon>
        <taxon>Methylomarinum</taxon>
    </lineage>
</organism>
<evidence type="ECO:0000313" key="8">
    <source>
        <dbReference type="Proteomes" id="UP001225378"/>
    </source>
</evidence>
<evidence type="ECO:0000256" key="3">
    <source>
        <dbReference type="ARBA" id="ARBA00022989"/>
    </source>
</evidence>
<sequence length="83" mass="9309">MRLLALIVFFAVFIIALIFSILNFQSVEIDLYFITISLPLTVALTIELFAGIAIGFLAALLHIVKLKAQYVQLSKKIDKNNLK</sequence>
<evidence type="ECO:0000256" key="1">
    <source>
        <dbReference type="ARBA" id="ARBA00022475"/>
    </source>
</evidence>
<evidence type="ECO:0000259" key="6">
    <source>
        <dbReference type="Pfam" id="PF06305"/>
    </source>
</evidence>
<name>A0AAU7NRY7_9GAMM</name>
<proteinExistence type="predicted"/>
<keyword evidence="1" id="KW-1003">Cell membrane</keyword>
<dbReference type="Proteomes" id="UP001225378">
    <property type="component" value="Chromosome"/>
</dbReference>
<reference evidence="7 8" key="1">
    <citation type="journal article" date="2024" name="Microbiology">
        <title>Methylomarinum rosea sp. nov., a novel halophilic methanotrophic bacterium from the hypersaline Lake Elton.</title>
        <authorList>
            <person name="Suleimanov R.Z."/>
            <person name="Oshkin I.Y."/>
            <person name="Danilova O.V."/>
            <person name="Suzina N.E."/>
            <person name="Dedysh S.N."/>
        </authorList>
    </citation>
    <scope>NUCLEOTIDE SEQUENCE [LARGE SCALE GENOMIC DNA]</scope>
    <source>
        <strain evidence="7 8">Ch1-1</strain>
    </source>
</reference>
<evidence type="ECO:0000256" key="2">
    <source>
        <dbReference type="ARBA" id="ARBA00022692"/>
    </source>
</evidence>
<feature type="domain" description="Lipopolysaccharide assembly protein A" evidence="6">
    <location>
        <begin position="23"/>
        <end position="79"/>
    </location>
</feature>
<evidence type="ECO:0000256" key="5">
    <source>
        <dbReference type="SAM" id="Phobius"/>
    </source>
</evidence>
<dbReference type="EMBL" id="CP157743">
    <property type="protein sequence ID" value="XBS19737.1"/>
    <property type="molecule type" value="Genomic_DNA"/>
</dbReference>
<feature type="transmembrane region" description="Helical" evidence="5">
    <location>
        <begin position="42"/>
        <end position="64"/>
    </location>
</feature>
<gene>
    <name evidence="7" type="ORF">Q9L42_015420</name>
</gene>
<accession>A0AAU7NRY7</accession>
<dbReference type="AlphaFoldDB" id="A0AAU7NRY7"/>
<evidence type="ECO:0000256" key="4">
    <source>
        <dbReference type="ARBA" id="ARBA00023136"/>
    </source>
</evidence>
<dbReference type="Pfam" id="PF06305">
    <property type="entry name" value="LapA_dom"/>
    <property type="match status" value="1"/>
</dbReference>
<keyword evidence="8" id="KW-1185">Reference proteome</keyword>
<protein>
    <submittedName>
        <fullName evidence="7">LapA family protein</fullName>
    </submittedName>
</protein>